<evidence type="ECO:0000256" key="5">
    <source>
        <dbReference type="ARBA" id="ARBA00022741"/>
    </source>
</evidence>
<evidence type="ECO:0000256" key="8">
    <source>
        <dbReference type="ARBA" id="ARBA00022989"/>
    </source>
</evidence>
<dbReference type="CDD" id="cd00755">
    <property type="entry name" value="YgdL_like"/>
    <property type="match status" value="1"/>
</dbReference>
<name>A0A8H7AV78_9EURO</name>
<dbReference type="EMBL" id="JAACFV010000005">
    <property type="protein sequence ID" value="KAF7513547.1"/>
    <property type="molecule type" value="Genomic_DNA"/>
</dbReference>
<keyword evidence="8 12" id="KW-1133">Transmembrane helix</keyword>
<evidence type="ECO:0000256" key="1">
    <source>
        <dbReference type="ARBA" id="ARBA00004374"/>
    </source>
</evidence>
<dbReference type="GO" id="GO:0061504">
    <property type="term" value="P:cyclic threonylcarbamoyladenosine biosynthetic process"/>
    <property type="evidence" value="ECO:0007669"/>
    <property type="project" value="TreeGrafter"/>
</dbReference>
<evidence type="ECO:0000256" key="9">
    <source>
        <dbReference type="ARBA" id="ARBA00023128"/>
    </source>
</evidence>
<dbReference type="AlphaFoldDB" id="A0A8H7AV78"/>
<dbReference type="InterPro" id="IPR045886">
    <property type="entry name" value="ThiF/MoeB/HesA"/>
</dbReference>
<keyword evidence="15" id="KW-1185">Reference proteome</keyword>
<keyword evidence="10 12" id="KW-0472">Membrane</keyword>
<dbReference type="GO" id="GO:0008641">
    <property type="term" value="F:ubiquitin-like modifier activating enzyme activity"/>
    <property type="evidence" value="ECO:0007669"/>
    <property type="project" value="InterPro"/>
</dbReference>
<dbReference type="GO" id="GO:0061503">
    <property type="term" value="F:tRNA threonylcarbamoyladenosine dehydratase"/>
    <property type="evidence" value="ECO:0007669"/>
    <property type="project" value="TreeGrafter"/>
</dbReference>
<dbReference type="PANTHER" id="PTHR43267:SF2">
    <property type="entry name" value="TRNA THREONYLCARBAMOYLADENOSINE DEHYDRATASE 1-RELATED"/>
    <property type="match status" value="1"/>
</dbReference>
<evidence type="ECO:0000256" key="10">
    <source>
        <dbReference type="ARBA" id="ARBA00023136"/>
    </source>
</evidence>
<evidence type="ECO:0000256" key="6">
    <source>
        <dbReference type="ARBA" id="ARBA00022787"/>
    </source>
</evidence>
<dbReference type="Gene3D" id="3.40.50.720">
    <property type="entry name" value="NAD(P)-binding Rossmann-like Domain"/>
    <property type="match status" value="1"/>
</dbReference>
<keyword evidence="3" id="KW-0436">Ligase</keyword>
<comment type="caution">
    <text evidence="14">The sequence shown here is derived from an EMBL/GenBank/DDBJ whole genome shotgun (WGS) entry which is preliminary data.</text>
</comment>
<gene>
    <name evidence="14" type="ORF">GJ744_008841</name>
</gene>
<dbReference type="PANTHER" id="PTHR43267">
    <property type="entry name" value="TRNA THREONYLCARBAMOYLADENOSINE DEHYDRATASE"/>
    <property type="match status" value="1"/>
</dbReference>
<dbReference type="OrthoDB" id="10265862at2759"/>
<comment type="similarity">
    <text evidence="2">Belongs to the HesA/MoeB/ThiF family.</text>
</comment>
<dbReference type="Proteomes" id="UP000606974">
    <property type="component" value="Unassembled WGS sequence"/>
</dbReference>
<evidence type="ECO:0000256" key="3">
    <source>
        <dbReference type="ARBA" id="ARBA00022598"/>
    </source>
</evidence>
<proteinExistence type="inferred from homology"/>
<evidence type="ECO:0000256" key="4">
    <source>
        <dbReference type="ARBA" id="ARBA00022692"/>
    </source>
</evidence>
<sequence length="515" mass="57220">MSQWLGSQNYSHQTQLVGAAIVGGLAAAATIYTLQNLRRNVALGDLKASIPPLSGKHQSQRLTDFGGASLRTSTNKEDERNAALAARARRGDYDDELILEQLARNRVFLTDEGLHKLRHSFVIVVGLGGVGSHATTALARSGVAMIRLIDFDQVTLSSLNRHAVATLADVGIPKVHCMRKRLELVSPWVRFDCRNELFRVEAAPRLLGEWNHELHEGEDRRKPDYVIDCIDNIDSKVALLLYCYQHNIKVVSSMGAGCKSDPSKICLGDISNSTDDPLSRSTRRRLRVLGVKEGIHVVFSSEKPGPGKAELLPLSEEEFAKGQVGELGILPDFRVRILPVLGTMPAMFGYAAANHVICAVAGYPLEYRVGDKSREKLYTGILAALQTMEAKLVKSITGKIPLGLRIPLNLEDVAYLIEEVFRGKSVISGLPTRLALVRWERPSDGYQVEPTWEKESQIFVRLSLGDLVCVTKEEAQRHEREVLRGNKSPEDLYAQEVLRLVSKRQQEELAFSRFR</sequence>
<evidence type="ECO:0000313" key="14">
    <source>
        <dbReference type="EMBL" id="KAF7513547.1"/>
    </source>
</evidence>
<dbReference type="InterPro" id="IPR035985">
    <property type="entry name" value="Ubiquitin-activating_enz"/>
</dbReference>
<keyword evidence="9" id="KW-0496">Mitochondrion</keyword>
<feature type="domain" description="THIF-type NAD/FAD binding fold" evidence="13">
    <location>
        <begin position="104"/>
        <end position="366"/>
    </location>
</feature>
<dbReference type="SUPFAM" id="SSF69572">
    <property type="entry name" value="Activating enzymes of the ubiquitin-like proteins"/>
    <property type="match status" value="1"/>
</dbReference>
<organism evidence="14 15">
    <name type="scientific">Endocarpon pusillum</name>
    <dbReference type="NCBI Taxonomy" id="364733"/>
    <lineage>
        <taxon>Eukaryota</taxon>
        <taxon>Fungi</taxon>
        <taxon>Dikarya</taxon>
        <taxon>Ascomycota</taxon>
        <taxon>Pezizomycotina</taxon>
        <taxon>Eurotiomycetes</taxon>
        <taxon>Chaetothyriomycetidae</taxon>
        <taxon>Verrucariales</taxon>
        <taxon>Verrucariaceae</taxon>
        <taxon>Endocarpon</taxon>
    </lineage>
</organism>
<evidence type="ECO:0000256" key="7">
    <source>
        <dbReference type="ARBA" id="ARBA00022840"/>
    </source>
</evidence>
<keyword evidence="6" id="KW-1000">Mitochondrion outer membrane</keyword>
<dbReference type="GO" id="GO:0005524">
    <property type="term" value="F:ATP binding"/>
    <property type="evidence" value="ECO:0007669"/>
    <property type="project" value="UniProtKB-KW"/>
</dbReference>
<evidence type="ECO:0000256" key="12">
    <source>
        <dbReference type="SAM" id="Phobius"/>
    </source>
</evidence>
<reference evidence="14" key="1">
    <citation type="submission" date="2020-02" db="EMBL/GenBank/DDBJ databases">
        <authorList>
            <person name="Palmer J.M."/>
        </authorList>
    </citation>
    <scope>NUCLEOTIDE SEQUENCE</scope>
    <source>
        <strain evidence="14">EPUS1.4</strain>
        <tissue evidence="14">Thallus</tissue>
    </source>
</reference>
<evidence type="ECO:0000256" key="11">
    <source>
        <dbReference type="ARBA" id="ARBA00060084"/>
    </source>
</evidence>
<dbReference type="InterPro" id="IPR000594">
    <property type="entry name" value="ThiF_NAD_FAD-bd"/>
</dbReference>
<evidence type="ECO:0000313" key="15">
    <source>
        <dbReference type="Proteomes" id="UP000606974"/>
    </source>
</evidence>
<dbReference type="FunFam" id="3.40.50.720:FF:000125">
    <property type="entry name" value="tRNA threonylcarbamoyladenosine dehydratase 2-like"/>
    <property type="match status" value="1"/>
</dbReference>
<comment type="function">
    <text evidence="11">Catalyzes the ATP-dependent dehydration of threonylcarbamoyladenosine at position 37 (t(6)A37) to form cyclic t(6)A37 (ct(6)A37) in tRNAs that read codons beginning with adenine.</text>
</comment>
<keyword evidence="4 12" id="KW-0812">Transmembrane</keyword>
<protein>
    <recommendedName>
        <fullName evidence="13">THIF-type NAD/FAD binding fold domain-containing protein</fullName>
    </recommendedName>
</protein>
<dbReference type="GO" id="GO:0005741">
    <property type="term" value="C:mitochondrial outer membrane"/>
    <property type="evidence" value="ECO:0007669"/>
    <property type="project" value="UniProtKB-SubCell"/>
</dbReference>
<evidence type="ECO:0000256" key="2">
    <source>
        <dbReference type="ARBA" id="ARBA00009919"/>
    </source>
</evidence>
<dbReference type="Pfam" id="PF00899">
    <property type="entry name" value="ThiF"/>
    <property type="match status" value="1"/>
</dbReference>
<evidence type="ECO:0000259" key="13">
    <source>
        <dbReference type="Pfam" id="PF00899"/>
    </source>
</evidence>
<feature type="transmembrane region" description="Helical" evidence="12">
    <location>
        <begin position="16"/>
        <end position="34"/>
    </location>
</feature>
<comment type="subcellular location">
    <subcellularLocation>
        <location evidence="1">Mitochondrion outer membrane</location>
        <topology evidence="1">Multi-pass membrane protein</topology>
    </subcellularLocation>
</comment>
<keyword evidence="5" id="KW-0547">Nucleotide-binding</keyword>
<accession>A0A8H7AV78</accession>
<keyword evidence="7" id="KW-0067">ATP-binding</keyword>